<name>A0ABU4AJ67_9HYPH</name>
<proteinExistence type="predicted"/>
<organism evidence="2 3">
    <name type="scientific">Nitratireductor aquimarinus</name>
    <dbReference type="NCBI Taxonomy" id="889300"/>
    <lineage>
        <taxon>Bacteria</taxon>
        <taxon>Pseudomonadati</taxon>
        <taxon>Pseudomonadota</taxon>
        <taxon>Alphaproteobacteria</taxon>
        <taxon>Hyphomicrobiales</taxon>
        <taxon>Phyllobacteriaceae</taxon>
        <taxon>Nitratireductor</taxon>
    </lineage>
</organism>
<reference evidence="2 3" key="1">
    <citation type="submission" date="2023-10" db="EMBL/GenBank/DDBJ databases">
        <authorList>
            <person name="Venkata Ramana C."/>
            <person name="Sasikala C."/>
            <person name="Dhurka M."/>
        </authorList>
    </citation>
    <scope>NUCLEOTIDE SEQUENCE [LARGE SCALE GENOMIC DNA]</scope>
    <source>
        <strain evidence="2 3">KCTC 32151</strain>
    </source>
</reference>
<dbReference type="RefSeq" id="WP_317560981.1">
    <property type="nucleotide sequence ID" value="NZ_JAWLIP010000003.1"/>
</dbReference>
<gene>
    <name evidence="2" type="ORF">R2G56_08345</name>
</gene>
<dbReference type="EMBL" id="JAWLIP010000003">
    <property type="protein sequence ID" value="MDV6226293.1"/>
    <property type="molecule type" value="Genomic_DNA"/>
</dbReference>
<feature type="region of interest" description="Disordered" evidence="1">
    <location>
        <begin position="1"/>
        <end position="29"/>
    </location>
</feature>
<keyword evidence="3" id="KW-1185">Reference proteome</keyword>
<sequence length="79" mass="8195">MSKTHRFNTTVSLGAKTFPPGADVPLGGKNGLSAEEVAKLEKEFGVWKGGENAARPDGEAATAIAALEKEARALSDRVA</sequence>
<protein>
    <submittedName>
        <fullName evidence="2">Uncharacterized protein</fullName>
    </submittedName>
</protein>
<evidence type="ECO:0000313" key="3">
    <source>
        <dbReference type="Proteomes" id="UP001185659"/>
    </source>
</evidence>
<accession>A0ABU4AJ67</accession>
<evidence type="ECO:0000313" key="2">
    <source>
        <dbReference type="EMBL" id="MDV6226293.1"/>
    </source>
</evidence>
<dbReference type="Proteomes" id="UP001185659">
    <property type="component" value="Unassembled WGS sequence"/>
</dbReference>
<evidence type="ECO:0000256" key="1">
    <source>
        <dbReference type="SAM" id="MobiDB-lite"/>
    </source>
</evidence>
<comment type="caution">
    <text evidence="2">The sequence shown here is derived from an EMBL/GenBank/DDBJ whole genome shotgun (WGS) entry which is preliminary data.</text>
</comment>